<sequence length="241" mass="26246">MDVLWLWCFLDRPAPAEAAWPFWCEVTRSRLSARRGERAEFATLLPEAGDPWIKLQETAGTCRTHLDLDVEDIPTAIAQAEALGAQVIQRTTQGYAVLASPGGFTFCLTTWDRSASRPRLGPTLLDQVCLDIPPRAYAAEVAFWQSLLTAQVLPGRVPGFALLAPARELPLRILLQRLDADAPAVNAHADLACANRSQAVAEHEALGATVVAEFPHWSVLADPAGARYCLTDRDPLTGRLA</sequence>
<dbReference type="OrthoDB" id="3286168at2"/>
<reference evidence="2 3" key="1">
    <citation type="journal article" date="2013" name="ISME J.">
        <title>A metabolic model for members of the genus Tetrasphaera involved in enhanced biological phosphorus removal.</title>
        <authorList>
            <person name="Kristiansen R."/>
            <person name="Nguyen H.T.T."/>
            <person name="Saunders A.M."/>
            <person name="Nielsen J.L."/>
            <person name="Wimmer R."/>
            <person name="Le V.Q."/>
            <person name="McIlroy S.J."/>
            <person name="Petrovski S."/>
            <person name="Seviour R.J."/>
            <person name="Calteau A."/>
            <person name="Nielsen K.L."/>
            <person name="Nielsen P.H."/>
        </authorList>
    </citation>
    <scope>NUCLEOTIDE SEQUENCE [LARGE SCALE GENOMIC DNA]</scope>
    <source>
        <strain evidence="2 3">Ben 74</strain>
    </source>
</reference>
<dbReference type="Pfam" id="PF18029">
    <property type="entry name" value="Glyoxalase_6"/>
    <property type="match status" value="2"/>
</dbReference>
<evidence type="ECO:0000313" key="2">
    <source>
        <dbReference type="EMBL" id="CCI54176.1"/>
    </source>
</evidence>
<proteinExistence type="predicted"/>
<dbReference type="EMBL" id="CAJC01000174">
    <property type="protein sequence ID" value="CCI54176.1"/>
    <property type="molecule type" value="Genomic_DNA"/>
</dbReference>
<feature type="domain" description="Glyoxalase-like" evidence="1">
    <location>
        <begin position="127"/>
        <end position="231"/>
    </location>
</feature>
<dbReference type="PANTHER" id="PTHR35908">
    <property type="entry name" value="HYPOTHETICAL FUSION PROTEIN"/>
    <property type="match status" value="1"/>
</dbReference>
<protein>
    <recommendedName>
        <fullName evidence="1">Glyoxalase-like domain-containing protein</fullName>
    </recommendedName>
</protein>
<dbReference type="Gene3D" id="3.10.180.10">
    <property type="entry name" value="2,3-Dihydroxybiphenyl 1,2-Dioxygenase, domain 1"/>
    <property type="match status" value="2"/>
</dbReference>
<gene>
    <name evidence="2" type="ORF">BN13_610007</name>
</gene>
<evidence type="ECO:0000313" key="3">
    <source>
        <dbReference type="Proteomes" id="UP000035720"/>
    </source>
</evidence>
<dbReference type="InterPro" id="IPR041581">
    <property type="entry name" value="Glyoxalase_6"/>
</dbReference>
<name>A0A077M9Y1_9MICO</name>
<dbReference type="Proteomes" id="UP000035720">
    <property type="component" value="Unassembled WGS sequence"/>
</dbReference>
<dbReference type="SUPFAM" id="SSF54593">
    <property type="entry name" value="Glyoxalase/Bleomycin resistance protein/Dihydroxybiphenyl dioxygenase"/>
    <property type="match status" value="1"/>
</dbReference>
<dbReference type="PANTHER" id="PTHR35908:SF1">
    <property type="entry name" value="CONSERVED PROTEIN"/>
    <property type="match status" value="1"/>
</dbReference>
<dbReference type="RefSeq" id="WP_048546602.1">
    <property type="nucleotide sequence ID" value="NZ_HF571038.1"/>
</dbReference>
<dbReference type="InterPro" id="IPR029068">
    <property type="entry name" value="Glyas_Bleomycin-R_OHBP_Dase"/>
</dbReference>
<dbReference type="AlphaFoldDB" id="A0A077M9Y1"/>
<organism evidence="2 3">
    <name type="scientific">Nostocoides jenkinsii Ben 74</name>
    <dbReference type="NCBI Taxonomy" id="1193518"/>
    <lineage>
        <taxon>Bacteria</taxon>
        <taxon>Bacillati</taxon>
        <taxon>Actinomycetota</taxon>
        <taxon>Actinomycetes</taxon>
        <taxon>Micrococcales</taxon>
        <taxon>Intrasporangiaceae</taxon>
        <taxon>Nostocoides</taxon>
    </lineage>
</organism>
<accession>A0A077M9Y1</accession>
<keyword evidence="3" id="KW-1185">Reference proteome</keyword>
<comment type="caution">
    <text evidence="2">The sequence shown here is derived from an EMBL/GenBank/DDBJ whole genome shotgun (WGS) entry which is preliminary data.</text>
</comment>
<evidence type="ECO:0000259" key="1">
    <source>
        <dbReference type="Pfam" id="PF18029"/>
    </source>
</evidence>
<feature type="domain" description="Glyoxalase-like" evidence="1">
    <location>
        <begin position="10"/>
        <end position="109"/>
    </location>
</feature>
<dbReference type="STRING" id="1193518.BN13_610007"/>